<evidence type="ECO:0000313" key="7">
    <source>
        <dbReference type="EMBL" id="AAW24528.1"/>
    </source>
</evidence>
<dbReference type="GO" id="GO:0004386">
    <property type="term" value="F:helicase activity"/>
    <property type="evidence" value="ECO:0007669"/>
    <property type="project" value="UniProtKB-KW"/>
</dbReference>
<organism evidence="7">
    <name type="scientific">Schistosoma japonicum</name>
    <name type="common">Blood fluke</name>
    <dbReference type="NCBI Taxonomy" id="6182"/>
    <lineage>
        <taxon>Eukaryota</taxon>
        <taxon>Metazoa</taxon>
        <taxon>Spiralia</taxon>
        <taxon>Lophotrochozoa</taxon>
        <taxon>Platyhelminthes</taxon>
        <taxon>Trematoda</taxon>
        <taxon>Digenea</taxon>
        <taxon>Strigeidida</taxon>
        <taxon>Schistosomatoidea</taxon>
        <taxon>Schistosomatidae</taxon>
        <taxon>Schistosoma</taxon>
    </lineage>
</organism>
<keyword evidence="1" id="KW-0547">Nucleotide-binding</keyword>
<dbReference type="AlphaFoldDB" id="Q5DI28"/>
<proteinExistence type="evidence at transcript level"/>
<name>Q5DI28_SCHJA</name>
<protein>
    <submittedName>
        <fullName evidence="7">SJCHGC05845 protein</fullName>
    </submittedName>
</protein>
<dbReference type="SMART" id="SM01142">
    <property type="entry name" value="DSHCT"/>
    <property type="match status" value="1"/>
</dbReference>
<sequence length="178" mass="20496">MTFCVDTYQKFFFENSAYDNYGYFIGCWLPSLLLFHSFLLFLLTPCVILISKEKARYIAKMSAECNIVSEHYMPTSNEENQPITFVQNAGNHFLNDEQAYVDRFIGDLMDVVCAWAEGASFARLCELTNTFEGSIIRCIRRLEELLRQMHNAAKVAGNSELENKFLEGRYLHPLCNVA</sequence>
<dbReference type="PANTHER" id="PTHR12131">
    <property type="entry name" value="ATP-DEPENDENT RNA AND DNA HELICASE"/>
    <property type="match status" value="1"/>
</dbReference>
<dbReference type="PANTHER" id="PTHR12131:SF7">
    <property type="entry name" value="EXOSOME RNA HELICASE MTR4"/>
    <property type="match status" value="1"/>
</dbReference>
<dbReference type="GO" id="GO:0005524">
    <property type="term" value="F:ATP binding"/>
    <property type="evidence" value="ECO:0007669"/>
    <property type="project" value="UniProtKB-KW"/>
</dbReference>
<evidence type="ECO:0000256" key="2">
    <source>
        <dbReference type="ARBA" id="ARBA00022801"/>
    </source>
</evidence>
<dbReference type="GO" id="GO:0016787">
    <property type="term" value="F:hydrolase activity"/>
    <property type="evidence" value="ECO:0007669"/>
    <property type="project" value="UniProtKB-KW"/>
</dbReference>
<dbReference type="Pfam" id="PF08148">
    <property type="entry name" value="DSHCT"/>
    <property type="match status" value="1"/>
</dbReference>
<reference evidence="7" key="2">
    <citation type="journal article" date="2006" name="PLoS Pathog.">
        <title>New perspectives on host-parasite interplay by comparative transcriptomic and proteomic analyses of Schistosoma japonicum.</title>
        <authorList>
            <person name="Liu F."/>
            <person name="Lu J."/>
            <person name="Hu W."/>
            <person name="Wang S.Y."/>
            <person name="Cui S.J."/>
            <person name="Chi M."/>
            <person name="Yan Q."/>
            <person name="Wang X.R."/>
            <person name="Song H.D."/>
            <person name="Xu X.N."/>
            <person name="Wang J.J."/>
            <person name="Zhang X.L."/>
            <person name="Zhang X."/>
            <person name="Wang Z.Q."/>
            <person name="Xue C.L."/>
            <person name="Brindley P.J."/>
            <person name="McManus D.P."/>
            <person name="Yang P.Y."/>
            <person name="Feng Z."/>
            <person name="Chen Z."/>
            <person name="Han Z.G."/>
        </authorList>
    </citation>
    <scope>NUCLEOTIDE SEQUENCE</scope>
</reference>
<keyword evidence="3" id="KW-0347">Helicase</keyword>
<dbReference type="GO" id="GO:0000460">
    <property type="term" value="P:maturation of 5.8S rRNA"/>
    <property type="evidence" value="ECO:0007669"/>
    <property type="project" value="TreeGrafter"/>
</dbReference>
<evidence type="ECO:0000256" key="5">
    <source>
        <dbReference type="SAM" id="Phobius"/>
    </source>
</evidence>
<dbReference type="GO" id="GO:0005634">
    <property type="term" value="C:nucleus"/>
    <property type="evidence" value="ECO:0007669"/>
    <property type="project" value="TreeGrafter"/>
</dbReference>
<keyword evidence="2" id="KW-0378">Hydrolase</keyword>
<evidence type="ECO:0000256" key="3">
    <source>
        <dbReference type="ARBA" id="ARBA00022806"/>
    </source>
</evidence>
<reference evidence="7" key="1">
    <citation type="submission" date="2004-11" db="EMBL/GenBank/DDBJ databases">
        <title>The full-length cDNA sequences of Schistosoma japonicum genes.</title>
        <authorList>
            <person name="Han Z."/>
        </authorList>
    </citation>
    <scope>NUCLEOTIDE SEQUENCE</scope>
</reference>
<keyword evidence="4" id="KW-0067">ATP-binding</keyword>
<dbReference type="Gene3D" id="1.10.3380.30">
    <property type="match status" value="1"/>
</dbReference>
<keyword evidence="5" id="KW-0812">Transmembrane</keyword>
<feature type="transmembrane region" description="Helical" evidence="5">
    <location>
        <begin position="21"/>
        <end position="50"/>
    </location>
</feature>
<accession>Q5DI28</accession>
<dbReference type="InterPro" id="IPR012961">
    <property type="entry name" value="Ski2/MTR4_C"/>
</dbReference>
<keyword evidence="5" id="KW-0472">Membrane</keyword>
<keyword evidence="5" id="KW-1133">Transmembrane helix</keyword>
<feature type="domain" description="ATP-dependent RNA helicase Ski2/MTR4 C-terminal" evidence="6">
    <location>
        <begin position="46"/>
        <end position="171"/>
    </location>
</feature>
<dbReference type="EMBL" id="AY812796">
    <property type="protein sequence ID" value="AAW24528.1"/>
    <property type="molecule type" value="mRNA"/>
</dbReference>
<evidence type="ECO:0000256" key="4">
    <source>
        <dbReference type="ARBA" id="ARBA00022840"/>
    </source>
</evidence>
<evidence type="ECO:0000259" key="6">
    <source>
        <dbReference type="SMART" id="SM01142"/>
    </source>
</evidence>
<dbReference type="InterPro" id="IPR050699">
    <property type="entry name" value="RNA-DNA_Helicase"/>
</dbReference>
<evidence type="ECO:0000256" key="1">
    <source>
        <dbReference type="ARBA" id="ARBA00022741"/>
    </source>
</evidence>